<dbReference type="OrthoDB" id="5870821at2759"/>
<evidence type="ECO:0000313" key="2">
    <source>
        <dbReference type="Proteomes" id="UP000053766"/>
    </source>
</evidence>
<reference evidence="2" key="2">
    <citation type="journal article" date="2016" name="Sci. Rep.">
        <title>Dictyocaulus viviparus genome, variome and transcriptome elucidate lungworm biology and support future intervention.</title>
        <authorList>
            <person name="McNulty S.N."/>
            <person name="Strube C."/>
            <person name="Rosa B.A."/>
            <person name="Martin J.C."/>
            <person name="Tyagi R."/>
            <person name="Choi Y.J."/>
            <person name="Wang Q."/>
            <person name="Hallsworth Pepin K."/>
            <person name="Zhang X."/>
            <person name="Ozersky P."/>
            <person name="Wilson R.K."/>
            <person name="Sternberg P.W."/>
            <person name="Gasser R.B."/>
            <person name="Mitreva M."/>
        </authorList>
    </citation>
    <scope>NUCLEOTIDE SEQUENCE [LARGE SCALE GENOMIC DNA]</scope>
    <source>
        <strain evidence="2">HannoverDv2000</strain>
    </source>
</reference>
<dbReference type="Gene3D" id="3.30.980.10">
    <property type="entry name" value="Threonyl-trna Synthetase, Chain A, domain 2"/>
    <property type="match status" value="1"/>
</dbReference>
<organism evidence="1 2">
    <name type="scientific">Dictyocaulus viviparus</name>
    <name type="common">Bovine lungworm</name>
    <dbReference type="NCBI Taxonomy" id="29172"/>
    <lineage>
        <taxon>Eukaryota</taxon>
        <taxon>Metazoa</taxon>
        <taxon>Ecdysozoa</taxon>
        <taxon>Nematoda</taxon>
        <taxon>Chromadorea</taxon>
        <taxon>Rhabditida</taxon>
        <taxon>Rhabditina</taxon>
        <taxon>Rhabditomorpha</taxon>
        <taxon>Strongyloidea</taxon>
        <taxon>Metastrongylidae</taxon>
        <taxon>Dictyocaulus</taxon>
    </lineage>
</organism>
<dbReference type="InterPro" id="IPR018163">
    <property type="entry name" value="Thr/Ala-tRNA-synth_IIc_edit"/>
</dbReference>
<dbReference type="GO" id="GO:0000166">
    <property type="term" value="F:nucleotide binding"/>
    <property type="evidence" value="ECO:0007669"/>
    <property type="project" value="InterPro"/>
</dbReference>
<evidence type="ECO:0008006" key="3">
    <source>
        <dbReference type="Google" id="ProtNLM"/>
    </source>
</evidence>
<evidence type="ECO:0000313" key="1">
    <source>
        <dbReference type="EMBL" id="KJH49661.1"/>
    </source>
</evidence>
<dbReference type="AlphaFoldDB" id="A0A0D8Y514"/>
<reference evidence="1 2" key="1">
    <citation type="submission" date="2013-11" db="EMBL/GenBank/DDBJ databases">
        <title>Draft genome of the bovine lungworm Dictyocaulus viviparus.</title>
        <authorList>
            <person name="Mitreva M."/>
        </authorList>
    </citation>
    <scope>NUCLEOTIDE SEQUENCE [LARGE SCALE GENOMIC DNA]</scope>
    <source>
        <strain evidence="1 2">HannoverDv2000</strain>
    </source>
</reference>
<proteinExistence type="predicted"/>
<keyword evidence="2" id="KW-1185">Reference proteome</keyword>
<dbReference type="EMBL" id="KN716227">
    <property type="protein sequence ID" value="KJH49661.1"/>
    <property type="molecule type" value="Genomic_DNA"/>
</dbReference>
<name>A0A0D8Y514_DICVI</name>
<accession>A0A0D8Y514</accession>
<dbReference type="SUPFAM" id="SSF55186">
    <property type="entry name" value="ThrRS/AlaRS common domain"/>
    <property type="match status" value="1"/>
</dbReference>
<protein>
    <recommendedName>
        <fullName evidence="3">TGS domain protein</fullName>
    </recommendedName>
</protein>
<dbReference type="STRING" id="29172.A0A0D8Y514"/>
<dbReference type="Proteomes" id="UP000053766">
    <property type="component" value="Unassembled WGS sequence"/>
</dbReference>
<sequence>MIRTAQTLMKIQNRRSVTATKTALTLPRRFEINSDLFDHVQSRVKQSGSTIEKILITYHDRNGTKKDFLMNRNLSTGYDCAKHINMMIAKRAVLSLVSYPNEEPRLESMNEPFLDRCNFELIDFQTEKYAQDVNQAYWRSCSIVLAAALIKGLKDNIILSELHCEVPKCYFAVDVIGLSSSLSQDDLRDLTFFIRHDIISKNIPFETVTLPSEIAADYGFTSSMKLCRFGDFVTEVDGPVISRSDQIGRFDVVKGVTKEGFTRVGGVSLPSAFVASSYLWETIVENAQDKLS</sequence>
<gene>
    <name evidence="1" type="ORF">DICVIV_04207</name>
</gene>